<proteinExistence type="predicted"/>
<dbReference type="Proteomes" id="UP000094960">
    <property type="component" value="Chromosome"/>
</dbReference>
<dbReference type="KEGG" id="spun:BFF78_41210"/>
<reference evidence="4" key="1">
    <citation type="submission" date="2016-09" db="EMBL/GenBank/DDBJ databases">
        <title>Streptomyces puniciscabiei strain:TW1S1 Genome sequencing and assembly.</title>
        <authorList>
            <person name="Kim M.-K."/>
            <person name="Kim S.B."/>
        </authorList>
    </citation>
    <scope>NUCLEOTIDE SEQUENCE [LARGE SCALE GENOMIC DNA]</scope>
    <source>
        <strain evidence="4">TW1S1</strain>
    </source>
</reference>
<accession>A0A1D7YML0</accession>
<dbReference type="AlphaFoldDB" id="A0A1D7YML0"/>
<keyword evidence="4" id="KW-1185">Reference proteome</keyword>
<sequence length="95" mass="10392">MYSTLENAWTAQAAGRTPERGTAALARRCAHRACREAVQLRYDAVGSAAVDTERTPLDRCLRDLITASRHVASSEKILDDVGNLRLGRDSTSPHL</sequence>
<dbReference type="Pfam" id="PF08028">
    <property type="entry name" value="Acyl-CoA_dh_2"/>
    <property type="match status" value="1"/>
</dbReference>
<evidence type="ECO:0000259" key="2">
    <source>
        <dbReference type="Pfam" id="PF08028"/>
    </source>
</evidence>
<feature type="domain" description="Acyl-CoA dehydrogenase C-terminal" evidence="2">
    <location>
        <begin position="4"/>
        <end position="74"/>
    </location>
</feature>
<organism evidence="3 4">
    <name type="scientific">Streptomyces fodineus</name>
    <dbReference type="NCBI Taxonomy" id="1904616"/>
    <lineage>
        <taxon>Bacteria</taxon>
        <taxon>Bacillati</taxon>
        <taxon>Actinomycetota</taxon>
        <taxon>Actinomycetes</taxon>
        <taxon>Kitasatosporales</taxon>
        <taxon>Streptomycetaceae</taxon>
        <taxon>Streptomyces</taxon>
    </lineage>
</organism>
<dbReference type="SUPFAM" id="SSF47203">
    <property type="entry name" value="Acyl-CoA dehydrogenase C-terminal domain-like"/>
    <property type="match status" value="1"/>
</dbReference>
<evidence type="ECO:0000313" key="4">
    <source>
        <dbReference type="Proteomes" id="UP000094960"/>
    </source>
</evidence>
<evidence type="ECO:0000256" key="1">
    <source>
        <dbReference type="ARBA" id="ARBA00023002"/>
    </source>
</evidence>
<dbReference type="EMBL" id="CP017248">
    <property type="protein sequence ID" value="AOR36629.1"/>
    <property type="molecule type" value="Genomic_DNA"/>
</dbReference>
<evidence type="ECO:0000313" key="3">
    <source>
        <dbReference type="EMBL" id="AOR36629.1"/>
    </source>
</evidence>
<protein>
    <recommendedName>
        <fullName evidence="2">Acyl-CoA dehydrogenase C-terminal domain-containing protein</fullName>
    </recommendedName>
</protein>
<dbReference type="InterPro" id="IPR036250">
    <property type="entry name" value="AcylCo_DH-like_C"/>
</dbReference>
<gene>
    <name evidence="3" type="ORF">BFF78_41210</name>
</gene>
<dbReference type="GO" id="GO:0016627">
    <property type="term" value="F:oxidoreductase activity, acting on the CH-CH group of donors"/>
    <property type="evidence" value="ECO:0007669"/>
    <property type="project" value="InterPro"/>
</dbReference>
<keyword evidence="1" id="KW-0560">Oxidoreductase</keyword>
<dbReference type="InterPro" id="IPR013107">
    <property type="entry name" value="Acyl-CoA_DH_C"/>
</dbReference>
<dbReference type="Gene3D" id="1.20.140.10">
    <property type="entry name" value="Butyryl-CoA Dehydrogenase, subunit A, domain 3"/>
    <property type="match status" value="1"/>
</dbReference>
<name>A0A1D7YML0_9ACTN</name>